<reference evidence="2 3" key="1">
    <citation type="submission" date="2019-02" db="EMBL/GenBank/DDBJ databases">
        <title>Dyella amyloliquefaciens sp. nov., isolated from forest soil.</title>
        <authorList>
            <person name="Gao Z.-H."/>
            <person name="Qiu L.-H."/>
        </authorList>
    </citation>
    <scope>NUCLEOTIDE SEQUENCE [LARGE SCALE GENOMIC DNA]</scope>
    <source>
        <strain evidence="2 3">KACC 12747</strain>
    </source>
</reference>
<comment type="caution">
    <text evidence="2">The sequence shown here is derived from an EMBL/GenBank/DDBJ whole genome shotgun (WGS) entry which is preliminary data.</text>
</comment>
<dbReference type="PANTHER" id="PTHR22617">
    <property type="entry name" value="CHEMOTAXIS SENSOR HISTIDINE KINASE-RELATED"/>
    <property type="match status" value="1"/>
</dbReference>
<dbReference type="InterPro" id="IPR039315">
    <property type="entry name" value="CheW"/>
</dbReference>
<dbReference type="Gene3D" id="2.40.50.180">
    <property type="entry name" value="CheA-289, Domain 4"/>
    <property type="match status" value="3"/>
</dbReference>
<dbReference type="Gene3D" id="2.30.30.40">
    <property type="entry name" value="SH3 Domains"/>
    <property type="match status" value="3"/>
</dbReference>
<dbReference type="SUPFAM" id="SSF50341">
    <property type="entry name" value="CheW-like"/>
    <property type="match status" value="3"/>
</dbReference>
<dbReference type="RefSeq" id="WP_131150880.1">
    <property type="nucleotide sequence ID" value="NZ_SJTG01000001.1"/>
</dbReference>
<dbReference type="InterPro" id="IPR036061">
    <property type="entry name" value="CheW-like_dom_sf"/>
</dbReference>
<evidence type="ECO:0000313" key="2">
    <source>
        <dbReference type="EMBL" id="TCI12339.1"/>
    </source>
</evidence>
<feature type="domain" description="CheW-like" evidence="1">
    <location>
        <begin position="344"/>
        <end position="490"/>
    </location>
</feature>
<dbReference type="InterPro" id="IPR002545">
    <property type="entry name" value="CheW-lke_dom"/>
</dbReference>
<dbReference type="GO" id="GO:0006935">
    <property type="term" value="P:chemotaxis"/>
    <property type="evidence" value="ECO:0007669"/>
    <property type="project" value="InterPro"/>
</dbReference>
<dbReference type="EMBL" id="SJTG01000001">
    <property type="protein sequence ID" value="TCI12339.1"/>
    <property type="molecule type" value="Genomic_DNA"/>
</dbReference>
<dbReference type="GO" id="GO:0007165">
    <property type="term" value="P:signal transduction"/>
    <property type="evidence" value="ECO:0007669"/>
    <property type="project" value="InterPro"/>
</dbReference>
<dbReference type="AlphaFoldDB" id="A0A4R0YY78"/>
<dbReference type="Proteomes" id="UP000291822">
    <property type="component" value="Unassembled WGS sequence"/>
</dbReference>
<proteinExistence type="predicted"/>
<dbReference type="CDD" id="cd00588">
    <property type="entry name" value="CheW_like"/>
    <property type="match status" value="1"/>
</dbReference>
<organism evidence="2 3">
    <name type="scientific">Dyella soli</name>
    <dbReference type="NCBI Taxonomy" id="522319"/>
    <lineage>
        <taxon>Bacteria</taxon>
        <taxon>Pseudomonadati</taxon>
        <taxon>Pseudomonadota</taxon>
        <taxon>Gammaproteobacteria</taxon>
        <taxon>Lysobacterales</taxon>
        <taxon>Rhodanobacteraceae</taxon>
        <taxon>Dyella</taxon>
    </lineage>
</organism>
<protein>
    <submittedName>
        <fullName evidence="2">Chemotaxis protein CheW</fullName>
    </submittedName>
</protein>
<dbReference type="Pfam" id="PF01584">
    <property type="entry name" value="CheW"/>
    <property type="match status" value="3"/>
</dbReference>
<dbReference type="GO" id="GO:0005829">
    <property type="term" value="C:cytosol"/>
    <property type="evidence" value="ECO:0007669"/>
    <property type="project" value="TreeGrafter"/>
</dbReference>
<dbReference type="PANTHER" id="PTHR22617:SF23">
    <property type="entry name" value="CHEMOTAXIS PROTEIN CHEW"/>
    <property type="match status" value="1"/>
</dbReference>
<feature type="domain" description="CheW-like" evidence="1">
    <location>
        <begin position="173"/>
        <end position="318"/>
    </location>
</feature>
<name>A0A4R0YY78_9GAMM</name>
<keyword evidence="3" id="KW-1185">Reference proteome</keyword>
<dbReference type="PROSITE" id="PS50851">
    <property type="entry name" value="CHEW"/>
    <property type="match status" value="3"/>
</dbReference>
<evidence type="ECO:0000259" key="1">
    <source>
        <dbReference type="PROSITE" id="PS50851"/>
    </source>
</evidence>
<evidence type="ECO:0000313" key="3">
    <source>
        <dbReference type="Proteomes" id="UP000291822"/>
    </source>
</evidence>
<accession>A0A4R0YY78</accession>
<gene>
    <name evidence="2" type="ORF">EZM97_03030</name>
</gene>
<dbReference type="SMART" id="SM00260">
    <property type="entry name" value="CheW"/>
    <property type="match status" value="3"/>
</dbReference>
<sequence>MEQHNSSTVSDATELFGSFHLADTELALSVSSLQEVVNYPSSVTQVPLAPDFLLGLFNLRGTLVPIIHLGELLKLPDASVREQAKIAIVDIDQAKVGLLFDATGEILRVHGSQKIAFGHEDTGTPMISGALKLDQGDRILQILSPASLTGLSHLPRIQEGGGKHQQRIAQSLRRQCVSFRVSDARLALPMDAIHEIIRVPELQSTVLSSEFCLGTLNLRGHTVPVVDFARFLGLPPRTVEGAHVEDERRIIVIKEQDIHFGLLADEVESIVSYHPEDVLPIPAFTQQGTSFFSGCISGGAQRDIILIARERLFTDGTIHELIRHHRDLYVTSTPDDGGHRRKHARETYVTFRLEHLIGVRIEQLREVIDFSPDIVRPPGAPAYVCGILNLRQALVTIIDLRALYGIAPHVDLADTKVLIIEENGEKYGLVVDAIENIVTIDAADKLPVPRVLLGHTRNTLQHDMKDVVDMGDHRTLMLLDLAPLKARLAGDATTH</sequence>
<feature type="domain" description="CheW-like" evidence="1">
    <location>
        <begin position="13"/>
        <end position="154"/>
    </location>
</feature>